<proteinExistence type="predicted"/>
<evidence type="ECO:0000313" key="2">
    <source>
        <dbReference type="Proteomes" id="UP000233440"/>
    </source>
</evidence>
<dbReference type="RefSeq" id="WP_101356660.1">
    <property type="nucleotide sequence ID" value="NZ_PIQO01000036.1"/>
</dbReference>
<dbReference type="EMBL" id="PIQO01000036">
    <property type="protein sequence ID" value="PKR82585.1"/>
    <property type="molecule type" value="Genomic_DNA"/>
</dbReference>
<dbReference type="Proteomes" id="UP000233440">
    <property type="component" value="Unassembled WGS sequence"/>
</dbReference>
<reference evidence="1 2" key="1">
    <citation type="submission" date="2017-11" db="EMBL/GenBank/DDBJ databases">
        <title>Bacillus camelliae sp. nov., isolated from pu'er tea.</title>
        <authorList>
            <person name="Niu L."/>
        </authorList>
    </citation>
    <scope>NUCLEOTIDE SEQUENCE [LARGE SCALE GENOMIC DNA]</scope>
    <source>
        <strain evidence="1 2">7578-1</strain>
    </source>
</reference>
<dbReference type="OrthoDB" id="2734878at2"/>
<evidence type="ECO:0000313" key="1">
    <source>
        <dbReference type="EMBL" id="PKR82585.1"/>
    </source>
</evidence>
<comment type="caution">
    <text evidence="1">The sequence shown here is derived from an EMBL/GenBank/DDBJ whole genome shotgun (WGS) entry which is preliminary data.</text>
</comment>
<dbReference type="AlphaFoldDB" id="A0A2N3LDD8"/>
<protein>
    <submittedName>
        <fullName evidence="1">Uncharacterized protein</fullName>
    </submittedName>
</protein>
<gene>
    <name evidence="1" type="ORF">CWO92_23670</name>
</gene>
<name>A0A2N3LDD8_9BACI</name>
<organism evidence="1 2">
    <name type="scientific">Heyndrickxia camelliae</name>
    <dbReference type="NCBI Taxonomy" id="1707093"/>
    <lineage>
        <taxon>Bacteria</taxon>
        <taxon>Bacillati</taxon>
        <taxon>Bacillota</taxon>
        <taxon>Bacilli</taxon>
        <taxon>Bacillales</taxon>
        <taxon>Bacillaceae</taxon>
        <taxon>Heyndrickxia</taxon>
    </lineage>
</organism>
<accession>A0A2N3LDD8</accession>
<keyword evidence="2" id="KW-1185">Reference proteome</keyword>
<sequence length="142" mass="16818">MQVLKILSWIWRSGADIYLDKTDGRIAIKNQNLIPKEVMEAAEQDYQKIDKWFKSWKNAGGDKVTIMKMVHHFCGWQHNEQIEKWLCAENDSLMLFNDWSVVLAKNGWKDIYEDYRQFENDESNKMAHELYVRAVNFAKKGA</sequence>